<evidence type="ECO:0000313" key="2">
    <source>
        <dbReference type="EMBL" id="KAG6504861.1"/>
    </source>
</evidence>
<comment type="caution">
    <text evidence="2">The sequence shown here is derived from an EMBL/GenBank/DDBJ whole genome shotgun (WGS) entry which is preliminary data.</text>
</comment>
<accession>A0A8J5GCY8</accession>
<protein>
    <submittedName>
        <fullName evidence="2">Uncharacterized protein</fullName>
    </submittedName>
</protein>
<sequence length="82" mass="9077">MTSFSWTEEDVLRCCGSKPFAKELASASRGSLESMLIGNVSNVGAMRRVIQPVKSIMRLFITLLLQNTFEMVALILGISLMH</sequence>
<gene>
    <name evidence="2" type="ORF">ZIOFF_037209</name>
</gene>
<name>A0A8J5GCY8_ZINOF</name>
<organism evidence="2 3">
    <name type="scientific">Zingiber officinale</name>
    <name type="common">Ginger</name>
    <name type="synonym">Amomum zingiber</name>
    <dbReference type="NCBI Taxonomy" id="94328"/>
    <lineage>
        <taxon>Eukaryota</taxon>
        <taxon>Viridiplantae</taxon>
        <taxon>Streptophyta</taxon>
        <taxon>Embryophyta</taxon>
        <taxon>Tracheophyta</taxon>
        <taxon>Spermatophyta</taxon>
        <taxon>Magnoliopsida</taxon>
        <taxon>Liliopsida</taxon>
        <taxon>Zingiberales</taxon>
        <taxon>Zingiberaceae</taxon>
        <taxon>Zingiber</taxon>
    </lineage>
</organism>
<dbReference type="AlphaFoldDB" id="A0A8J5GCY8"/>
<reference evidence="2 3" key="1">
    <citation type="submission" date="2020-08" db="EMBL/GenBank/DDBJ databases">
        <title>Plant Genome Project.</title>
        <authorList>
            <person name="Zhang R.-G."/>
        </authorList>
    </citation>
    <scope>NUCLEOTIDE SEQUENCE [LARGE SCALE GENOMIC DNA]</scope>
    <source>
        <tissue evidence="2">Rhizome</tissue>
    </source>
</reference>
<keyword evidence="1" id="KW-0812">Transmembrane</keyword>
<keyword evidence="3" id="KW-1185">Reference proteome</keyword>
<keyword evidence="1" id="KW-1133">Transmembrane helix</keyword>
<dbReference type="EMBL" id="JACMSC010000010">
    <property type="protein sequence ID" value="KAG6504861.1"/>
    <property type="molecule type" value="Genomic_DNA"/>
</dbReference>
<dbReference type="Proteomes" id="UP000734854">
    <property type="component" value="Unassembled WGS sequence"/>
</dbReference>
<keyword evidence="1" id="KW-0472">Membrane</keyword>
<proteinExistence type="predicted"/>
<evidence type="ECO:0000313" key="3">
    <source>
        <dbReference type="Proteomes" id="UP000734854"/>
    </source>
</evidence>
<feature type="transmembrane region" description="Helical" evidence="1">
    <location>
        <begin position="56"/>
        <end position="81"/>
    </location>
</feature>
<evidence type="ECO:0000256" key="1">
    <source>
        <dbReference type="SAM" id="Phobius"/>
    </source>
</evidence>